<evidence type="ECO:0000259" key="2">
    <source>
        <dbReference type="Pfam" id="PF02957"/>
    </source>
</evidence>
<organism evidence="3">
    <name type="scientific">Torque teno virus</name>
    <dbReference type="NCBI Taxonomy" id="68887"/>
    <lineage>
        <taxon>Viruses</taxon>
        <taxon>Monodnaviria</taxon>
        <taxon>Shotokuvirae</taxon>
        <taxon>Commensaviricota</taxon>
        <taxon>Cardeaviricetes</taxon>
        <taxon>Sanitavirales</taxon>
        <taxon>Anelloviridae</taxon>
    </lineage>
</organism>
<dbReference type="InterPro" id="IPR004118">
    <property type="entry name" value="HEV_TT_vir_Orf2/Gyrovir_Vp2_N"/>
</dbReference>
<feature type="domain" description="Hepatitis TT virus Orf2/Gyrovirus Vp2 N-terminal" evidence="2">
    <location>
        <begin position="12"/>
        <end position="61"/>
    </location>
</feature>
<feature type="region of interest" description="Disordered" evidence="1">
    <location>
        <begin position="50"/>
        <end position="120"/>
    </location>
</feature>
<evidence type="ECO:0000256" key="1">
    <source>
        <dbReference type="SAM" id="MobiDB-lite"/>
    </source>
</evidence>
<sequence>MSLWRPPVHNAPGRERLWFQACYESHSAFCGCGSFILHLTSLAARFNFQAGPPPPGGPRAETPPILRALPAPQPRRHRQTENPGSEPWPGDGGGDGAGSQEGGQRGPSTADAGGDDFDPADLEDLLAAVEEDEHRAPRKSRSRRRLRFGKSVVHLVARERSRSPRKVTDTAPAQTAAQTTTAAPSPLAASLPPTPKNEGTFTYKPTIFGPREHVNMFGEYPDRKPTKEDWQTEYETCRAFDRPPRTLLTDPPFYPWMPKQPPTYRVSFKLGFQ</sequence>
<accession>Q91D03</accession>
<evidence type="ECO:0000313" key="3">
    <source>
        <dbReference type="EMBL" id="BAB69901.1"/>
    </source>
</evidence>
<gene>
    <name evidence="3" type="primary">ORF4</name>
</gene>
<feature type="compositionally biased region" description="Basic and acidic residues" evidence="1">
    <location>
        <begin position="156"/>
        <end position="168"/>
    </location>
</feature>
<name>Q91D03_9VIRU</name>
<dbReference type="EMBL" id="AB060593">
    <property type="protein sequence ID" value="BAB69901.1"/>
    <property type="molecule type" value="Genomic_DNA"/>
</dbReference>
<protein>
    <submittedName>
        <fullName evidence="3">ORF4</fullName>
    </submittedName>
</protein>
<feature type="region of interest" description="Disordered" evidence="1">
    <location>
        <begin position="155"/>
        <end position="199"/>
    </location>
</feature>
<reference evidence="3" key="1">
    <citation type="journal article" date="2001" name="Virology">
        <title>Heterogeneous distribution of TT virus of distinct genotypes in multiple tissues from infected humans.</title>
        <authorList>
            <person name="Okamoto H."/>
            <person name="Nishizawa T."/>
            <person name="Takahashi M."/>
            <person name="Asabe S."/>
            <person name="Tsuda F."/>
            <person name="Yoshikawa A."/>
        </authorList>
    </citation>
    <scope>NUCLEOTIDE SEQUENCE</scope>
</reference>
<feature type="compositionally biased region" description="Gly residues" evidence="1">
    <location>
        <begin position="90"/>
        <end position="105"/>
    </location>
</feature>
<dbReference type="Pfam" id="PF02957">
    <property type="entry name" value="TT_ORF2-like"/>
    <property type="match status" value="1"/>
</dbReference>
<feature type="compositionally biased region" description="Low complexity" evidence="1">
    <location>
        <begin position="170"/>
        <end position="191"/>
    </location>
</feature>
<proteinExistence type="predicted"/>